<feature type="region of interest" description="Disordered" evidence="1">
    <location>
        <begin position="1"/>
        <end position="62"/>
    </location>
</feature>
<evidence type="ECO:0000313" key="3">
    <source>
        <dbReference type="Proteomes" id="UP001370348"/>
    </source>
</evidence>
<dbReference type="EMBL" id="CP089984">
    <property type="protein sequence ID" value="WXB16694.1"/>
    <property type="molecule type" value="Genomic_DNA"/>
</dbReference>
<keyword evidence="3" id="KW-1185">Reference proteome</keyword>
<gene>
    <name evidence="2" type="ORF">LZC94_05300</name>
</gene>
<feature type="region of interest" description="Disordered" evidence="1">
    <location>
        <begin position="213"/>
        <end position="234"/>
    </location>
</feature>
<feature type="compositionally biased region" description="Basic and acidic residues" evidence="1">
    <location>
        <begin position="219"/>
        <end position="234"/>
    </location>
</feature>
<sequence>MPPATSGAAAPTTPGASSTAAPATSTAPTTPATPAASAASATGASAAPVVPPPSEESRSTDVYEDPSKTYYFIGARYRGNVLPQFVLNWFIDKGQTFYSNSVGIEFDIRKDGLSRVLAISYAEYGSGGDVLFLEKGKPATANNWSNINSSIKVVNLTADFLWSKKLHPNVDFEYGIGVGISTVFGSLENSWVYDDPNGPYKDPDSGRRFSPCITEADGGNDKPCDRRSHSNSDKAKVNHYEEPTWFGGGSLFNFWPYVAPQVALRVKPIKELQTRLNVGISTTGIFFGLSANYGLEKALEKKSTKP</sequence>
<feature type="compositionally biased region" description="Low complexity" evidence="1">
    <location>
        <begin position="1"/>
        <end position="48"/>
    </location>
</feature>
<dbReference type="RefSeq" id="WP_394826321.1">
    <property type="nucleotide sequence ID" value="NZ_CP089984.1"/>
</dbReference>
<organism evidence="2 3">
    <name type="scientific">Pendulispora albinea</name>
    <dbReference type="NCBI Taxonomy" id="2741071"/>
    <lineage>
        <taxon>Bacteria</taxon>
        <taxon>Pseudomonadati</taxon>
        <taxon>Myxococcota</taxon>
        <taxon>Myxococcia</taxon>
        <taxon>Myxococcales</taxon>
        <taxon>Sorangiineae</taxon>
        <taxon>Pendulisporaceae</taxon>
        <taxon>Pendulispora</taxon>
    </lineage>
</organism>
<dbReference type="Proteomes" id="UP001370348">
    <property type="component" value="Chromosome"/>
</dbReference>
<reference evidence="2 3" key="1">
    <citation type="submission" date="2021-12" db="EMBL/GenBank/DDBJ databases">
        <title>Discovery of the Pendulisporaceae a myxobacterial family with distinct sporulation behavior and unique specialized metabolism.</title>
        <authorList>
            <person name="Garcia R."/>
            <person name="Popoff A."/>
            <person name="Bader C.D."/>
            <person name="Loehr J."/>
            <person name="Walesch S."/>
            <person name="Walt C."/>
            <person name="Boldt J."/>
            <person name="Bunk B."/>
            <person name="Haeckl F.J.F.P.J."/>
            <person name="Gunesch A.P."/>
            <person name="Birkelbach J."/>
            <person name="Nuebel U."/>
            <person name="Pietschmann T."/>
            <person name="Bach T."/>
            <person name="Mueller R."/>
        </authorList>
    </citation>
    <scope>NUCLEOTIDE SEQUENCE [LARGE SCALE GENOMIC DNA]</scope>
    <source>
        <strain evidence="2 3">MSr11954</strain>
    </source>
</reference>
<evidence type="ECO:0000256" key="1">
    <source>
        <dbReference type="SAM" id="MobiDB-lite"/>
    </source>
</evidence>
<name>A0ABZ2M4I0_9BACT</name>
<protein>
    <submittedName>
        <fullName evidence="2">Uncharacterized protein</fullName>
    </submittedName>
</protein>
<evidence type="ECO:0000313" key="2">
    <source>
        <dbReference type="EMBL" id="WXB16694.1"/>
    </source>
</evidence>
<accession>A0ABZ2M4I0</accession>
<proteinExistence type="predicted"/>